<protein>
    <submittedName>
        <fullName evidence="1">Kielin/chordin-like protein</fullName>
    </submittedName>
</protein>
<dbReference type="EMBL" id="LR786142">
    <property type="protein sequence ID" value="CAB3258125.1"/>
    <property type="molecule type" value="mRNA"/>
</dbReference>
<dbReference type="AlphaFoldDB" id="A0A6F9DEX4"/>
<sequence>MASKILFTESAEGVVSITNCTNCLFSIECSEFGCECNSLGADEVASNASAAENVTWWNTEDVEICCNSLSSTAATTLLADLLDYSYSQQLSLKKCHELVAPDETRWLTVYGLQELFATADRTSTYTSKIFDLRDDAEDFSDQSQEYRDYHVAFIQMNTLHGEVNMKSWSIVEELQHENQTQTLTDALARSPDIIRSKVDGTFMWTPIYGV</sequence>
<evidence type="ECO:0000313" key="1">
    <source>
        <dbReference type="EMBL" id="CAB3258125.1"/>
    </source>
</evidence>
<proteinExistence type="evidence at transcript level"/>
<name>A0A6F9DEX4_9ASCI</name>
<gene>
    <name evidence="1" type="primary">Kcp-001</name>
</gene>
<accession>A0A6F9DEX4</accession>
<reference evidence="1" key="1">
    <citation type="submission" date="2020-04" db="EMBL/GenBank/DDBJ databases">
        <authorList>
            <person name="Neveu A P."/>
        </authorList>
    </citation>
    <scope>NUCLEOTIDE SEQUENCE</scope>
    <source>
        <tissue evidence="1">Whole embryo</tissue>
    </source>
</reference>
<organism evidence="1">
    <name type="scientific">Phallusia mammillata</name>
    <dbReference type="NCBI Taxonomy" id="59560"/>
    <lineage>
        <taxon>Eukaryota</taxon>
        <taxon>Metazoa</taxon>
        <taxon>Chordata</taxon>
        <taxon>Tunicata</taxon>
        <taxon>Ascidiacea</taxon>
        <taxon>Phlebobranchia</taxon>
        <taxon>Ascidiidae</taxon>
        <taxon>Phallusia</taxon>
    </lineage>
</organism>